<dbReference type="InterPro" id="IPR000835">
    <property type="entry name" value="HTH_MarR-typ"/>
</dbReference>
<reference evidence="2 3" key="1">
    <citation type="submission" date="2017-10" db="EMBL/GenBank/DDBJ databases">
        <title>Sequencing the genomes of 1000 actinobacteria strains.</title>
        <authorList>
            <person name="Klenk H.-P."/>
        </authorList>
    </citation>
    <scope>NUCLEOTIDE SEQUENCE [LARGE SCALE GENOMIC DNA]</scope>
    <source>
        <strain evidence="2 3">DSM 21801</strain>
    </source>
</reference>
<keyword evidence="3" id="KW-1185">Reference proteome</keyword>
<evidence type="ECO:0000259" key="1">
    <source>
        <dbReference type="PROSITE" id="PS50995"/>
    </source>
</evidence>
<evidence type="ECO:0000313" key="3">
    <source>
        <dbReference type="Proteomes" id="UP000224915"/>
    </source>
</evidence>
<organism evidence="2 3">
    <name type="scientific">Serinibacter salmoneus</name>
    <dbReference type="NCBI Taxonomy" id="556530"/>
    <lineage>
        <taxon>Bacteria</taxon>
        <taxon>Bacillati</taxon>
        <taxon>Actinomycetota</taxon>
        <taxon>Actinomycetes</taxon>
        <taxon>Micrococcales</taxon>
        <taxon>Beutenbergiaceae</taxon>
        <taxon>Serinibacter</taxon>
    </lineage>
</organism>
<comment type="caution">
    <text evidence="2">The sequence shown here is derived from an EMBL/GenBank/DDBJ whole genome shotgun (WGS) entry which is preliminary data.</text>
</comment>
<dbReference type="PROSITE" id="PS50995">
    <property type="entry name" value="HTH_MARR_2"/>
    <property type="match status" value="1"/>
</dbReference>
<dbReference type="RefSeq" id="WP_098469524.1">
    <property type="nucleotide sequence ID" value="NZ_PDJD01000001.1"/>
</dbReference>
<dbReference type="PANTHER" id="PTHR33164">
    <property type="entry name" value="TRANSCRIPTIONAL REGULATOR, MARR FAMILY"/>
    <property type="match status" value="1"/>
</dbReference>
<sequence length="176" mass="19350">MEAERGRSSEIRWLDPDEQRDWRAAVVGMTHLLAVLSRDLELTDGLSLPEYEILVRLSESADWTLRMSELAASLAHTRSRVTHTVSRLETRGLVRRQAARHDGRGVEAVLTERGYATLDVAAPHHLDSVRHHLVDVLTREQLAALGGAMRDVLAAAGSRAVTADPRTGRPVPAAQA</sequence>
<dbReference type="GO" id="GO:0003700">
    <property type="term" value="F:DNA-binding transcription factor activity"/>
    <property type="evidence" value="ECO:0007669"/>
    <property type="project" value="InterPro"/>
</dbReference>
<dbReference type="InterPro" id="IPR036388">
    <property type="entry name" value="WH-like_DNA-bd_sf"/>
</dbReference>
<accession>A0A2A9D2V2</accession>
<dbReference type="OrthoDB" id="8635520at2"/>
<protein>
    <submittedName>
        <fullName evidence="2">MarR family transcriptional regulator</fullName>
    </submittedName>
</protein>
<dbReference type="GO" id="GO:0006950">
    <property type="term" value="P:response to stress"/>
    <property type="evidence" value="ECO:0007669"/>
    <property type="project" value="TreeGrafter"/>
</dbReference>
<dbReference type="EMBL" id="PDJD01000001">
    <property type="protein sequence ID" value="PFG20575.1"/>
    <property type="molecule type" value="Genomic_DNA"/>
</dbReference>
<dbReference type="SMART" id="SM00347">
    <property type="entry name" value="HTH_MARR"/>
    <property type="match status" value="1"/>
</dbReference>
<dbReference type="InterPro" id="IPR039422">
    <property type="entry name" value="MarR/SlyA-like"/>
</dbReference>
<dbReference type="Proteomes" id="UP000224915">
    <property type="component" value="Unassembled WGS sequence"/>
</dbReference>
<dbReference type="InterPro" id="IPR036390">
    <property type="entry name" value="WH_DNA-bd_sf"/>
</dbReference>
<dbReference type="SUPFAM" id="SSF46785">
    <property type="entry name" value="Winged helix' DNA-binding domain"/>
    <property type="match status" value="1"/>
</dbReference>
<evidence type="ECO:0000313" key="2">
    <source>
        <dbReference type="EMBL" id="PFG20575.1"/>
    </source>
</evidence>
<proteinExistence type="predicted"/>
<dbReference type="Pfam" id="PF12802">
    <property type="entry name" value="MarR_2"/>
    <property type="match status" value="1"/>
</dbReference>
<name>A0A2A9D2V2_9MICO</name>
<feature type="domain" description="HTH marR-type" evidence="1">
    <location>
        <begin position="26"/>
        <end position="154"/>
    </location>
</feature>
<dbReference type="Gene3D" id="1.10.10.10">
    <property type="entry name" value="Winged helix-like DNA-binding domain superfamily/Winged helix DNA-binding domain"/>
    <property type="match status" value="1"/>
</dbReference>
<dbReference type="PANTHER" id="PTHR33164:SF99">
    <property type="entry name" value="MARR FAMILY REGULATORY PROTEIN"/>
    <property type="match status" value="1"/>
</dbReference>
<dbReference type="PRINTS" id="PR00598">
    <property type="entry name" value="HTHMARR"/>
</dbReference>
<dbReference type="AlphaFoldDB" id="A0A2A9D2V2"/>
<gene>
    <name evidence="2" type="ORF">ATL40_2180</name>
</gene>